<sequence>MYLDFDNVPFYIGKGKGQRYKISNHLYKNNTNTFLIRKIKKVSADNIKVHFLHENLTEDEAVYWERYWIKYIGRRDLKEGTLCNLTDGGEGSTGRICSKETKQKISASLVGEKSPMYGTHISVEHRRKLCEINKGENHPMYGRVHSKEARRKMSLASKKLSRKFTKAKVEEIRKLYKGSATLLQIGNLFNAGITTIRNIVKHKTYIEFR</sequence>
<gene>
    <name evidence="2" type="ORF">LCGC14_3103540</name>
</gene>
<dbReference type="InterPro" id="IPR035901">
    <property type="entry name" value="GIY-YIG_endonuc_sf"/>
</dbReference>
<dbReference type="SUPFAM" id="SSF82771">
    <property type="entry name" value="GIY-YIG endonuclease"/>
    <property type="match status" value="1"/>
</dbReference>
<feature type="domain" description="Nuclease associated modular" evidence="1">
    <location>
        <begin position="141"/>
        <end position="157"/>
    </location>
</feature>
<accession>A0A0F8W719</accession>
<proteinExistence type="predicted"/>
<comment type="caution">
    <text evidence="2">The sequence shown here is derived from an EMBL/GenBank/DDBJ whole genome shotgun (WGS) entry which is preliminary data.</text>
</comment>
<dbReference type="SMART" id="SM00496">
    <property type="entry name" value="IENR2"/>
    <property type="match status" value="2"/>
</dbReference>
<name>A0A0F8W719_9ZZZZ</name>
<dbReference type="AlphaFoldDB" id="A0A0F8W719"/>
<dbReference type="EMBL" id="LAZR01066952">
    <property type="protein sequence ID" value="KKK52572.1"/>
    <property type="molecule type" value="Genomic_DNA"/>
</dbReference>
<protein>
    <recommendedName>
        <fullName evidence="1">Nuclease associated modular domain-containing protein</fullName>
    </recommendedName>
</protein>
<reference evidence="2" key="1">
    <citation type="journal article" date="2015" name="Nature">
        <title>Complex archaea that bridge the gap between prokaryotes and eukaryotes.</title>
        <authorList>
            <person name="Spang A."/>
            <person name="Saw J.H."/>
            <person name="Jorgensen S.L."/>
            <person name="Zaremba-Niedzwiedzka K."/>
            <person name="Martijn J."/>
            <person name="Lind A.E."/>
            <person name="van Eijk R."/>
            <person name="Schleper C."/>
            <person name="Guy L."/>
            <person name="Ettema T.J."/>
        </authorList>
    </citation>
    <scope>NUCLEOTIDE SEQUENCE</scope>
</reference>
<dbReference type="SUPFAM" id="SSF64496">
    <property type="entry name" value="DNA-binding domain of intron-encoded endonucleases"/>
    <property type="match status" value="1"/>
</dbReference>
<dbReference type="Pfam" id="PF07460">
    <property type="entry name" value="NUMOD3"/>
    <property type="match status" value="1"/>
</dbReference>
<dbReference type="GO" id="GO:0003677">
    <property type="term" value="F:DNA binding"/>
    <property type="evidence" value="ECO:0007669"/>
    <property type="project" value="InterPro"/>
</dbReference>
<feature type="domain" description="Nuclease associated modular" evidence="1">
    <location>
        <begin position="93"/>
        <end position="109"/>
    </location>
</feature>
<evidence type="ECO:0000259" key="1">
    <source>
        <dbReference type="SMART" id="SM00496"/>
    </source>
</evidence>
<dbReference type="InterPro" id="IPR003611">
    <property type="entry name" value="NUMOD3"/>
</dbReference>
<organism evidence="2">
    <name type="scientific">marine sediment metagenome</name>
    <dbReference type="NCBI Taxonomy" id="412755"/>
    <lineage>
        <taxon>unclassified sequences</taxon>
        <taxon>metagenomes</taxon>
        <taxon>ecological metagenomes</taxon>
    </lineage>
</organism>
<evidence type="ECO:0000313" key="2">
    <source>
        <dbReference type="EMBL" id="KKK52572.1"/>
    </source>
</evidence>